<feature type="transmembrane region" description="Helical" evidence="1">
    <location>
        <begin position="33"/>
        <end position="57"/>
    </location>
</feature>
<comment type="caution">
    <text evidence="2">The sequence shown here is derived from an EMBL/GenBank/DDBJ whole genome shotgun (WGS) entry which is preliminary data.</text>
</comment>
<dbReference type="Proteomes" id="UP000276133">
    <property type="component" value="Unassembled WGS sequence"/>
</dbReference>
<reference evidence="2 3" key="1">
    <citation type="journal article" date="2018" name="Sci. Rep.">
        <title>Genomic signatures of local adaptation to the degree of environmental predictability in rotifers.</title>
        <authorList>
            <person name="Franch-Gras L."/>
            <person name="Hahn C."/>
            <person name="Garcia-Roger E.M."/>
            <person name="Carmona M.J."/>
            <person name="Serra M."/>
            <person name="Gomez A."/>
        </authorList>
    </citation>
    <scope>NUCLEOTIDE SEQUENCE [LARGE SCALE GENOMIC DNA]</scope>
    <source>
        <strain evidence="2">HYR1</strain>
    </source>
</reference>
<protein>
    <submittedName>
        <fullName evidence="2">Uncharacterized protein</fullName>
    </submittedName>
</protein>
<evidence type="ECO:0000256" key="1">
    <source>
        <dbReference type="SAM" id="Phobius"/>
    </source>
</evidence>
<keyword evidence="3" id="KW-1185">Reference proteome</keyword>
<keyword evidence="1" id="KW-0812">Transmembrane</keyword>
<sequence length="102" mass="11176">MVIKIKAQAVDLVGTCDRHLVDFFLRVNMGNEAIVQIVYIISKCVCLTAIIHMANVVGSRLKNEKKVGIFANCRSTLGSSSSFEVKSLQAISDCDHHNNALI</sequence>
<name>A0A3M7PEH2_BRAPC</name>
<organism evidence="2 3">
    <name type="scientific">Brachionus plicatilis</name>
    <name type="common">Marine rotifer</name>
    <name type="synonym">Brachionus muelleri</name>
    <dbReference type="NCBI Taxonomy" id="10195"/>
    <lineage>
        <taxon>Eukaryota</taxon>
        <taxon>Metazoa</taxon>
        <taxon>Spiralia</taxon>
        <taxon>Gnathifera</taxon>
        <taxon>Rotifera</taxon>
        <taxon>Eurotatoria</taxon>
        <taxon>Monogononta</taxon>
        <taxon>Pseudotrocha</taxon>
        <taxon>Ploima</taxon>
        <taxon>Brachionidae</taxon>
        <taxon>Brachionus</taxon>
    </lineage>
</organism>
<evidence type="ECO:0000313" key="2">
    <source>
        <dbReference type="EMBL" id="RMZ97505.1"/>
    </source>
</evidence>
<keyword evidence="1" id="KW-1133">Transmembrane helix</keyword>
<keyword evidence="1" id="KW-0472">Membrane</keyword>
<gene>
    <name evidence="2" type="ORF">BpHYR1_035464</name>
</gene>
<proteinExistence type="predicted"/>
<dbReference type="AlphaFoldDB" id="A0A3M7PEH2"/>
<accession>A0A3M7PEH2</accession>
<dbReference type="EMBL" id="REGN01011373">
    <property type="protein sequence ID" value="RMZ97505.1"/>
    <property type="molecule type" value="Genomic_DNA"/>
</dbReference>
<evidence type="ECO:0000313" key="3">
    <source>
        <dbReference type="Proteomes" id="UP000276133"/>
    </source>
</evidence>